<accession>A0AA36MRU8</accession>
<organism evidence="2 3">
    <name type="scientific">Effrenium voratum</name>
    <dbReference type="NCBI Taxonomy" id="2562239"/>
    <lineage>
        <taxon>Eukaryota</taxon>
        <taxon>Sar</taxon>
        <taxon>Alveolata</taxon>
        <taxon>Dinophyceae</taxon>
        <taxon>Suessiales</taxon>
        <taxon>Symbiodiniaceae</taxon>
        <taxon>Effrenium</taxon>
    </lineage>
</organism>
<feature type="region of interest" description="Disordered" evidence="1">
    <location>
        <begin position="79"/>
        <end position="116"/>
    </location>
</feature>
<gene>
    <name evidence="2" type="ORF">EVOR1521_LOCUS9281</name>
</gene>
<dbReference type="AlphaFoldDB" id="A0AA36MRU8"/>
<name>A0AA36MRU8_9DINO</name>
<evidence type="ECO:0000313" key="2">
    <source>
        <dbReference type="EMBL" id="CAJ1381677.1"/>
    </source>
</evidence>
<evidence type="ECO:0000256" key="1">
    <source>
        <dbReference type="SAM" id="MobiDB-lite"/>
    </source>
</evidence>
<keyword evidence="3" id="KW-1185">Reference proteome</keyword>
<dbReference type="Proteomes" id="UP001178507">
    <property type="component" value="Unassembled WGS sequence"/>
</dbReference>
<sequence>MRWQVQRECQAQPRAPAVLKVAEAIPGVQPPSAPGGATRLADFKPILTDLFDEGGQSNQSPQQLQAKIEQLQRLQQLLQKQQEGLKRQNQRQRQTPQGARGASQGSEAVPLLSSSQSRPVRPQLLQRLFGASLQEFMRIFCPFPTTHSLLAAQGRRRFLV</sequence>
<comment type="caution">
    <text evidence="2">The sequence shown here is derived from an EMBL/GenBank/DDBJ whole genome shotgun (WGS) entry which is preliminary data.</text>
</comment>
<evidence type="ECO:0000313" key="3">
    <source>
        <dbReference type="Proteomes" id="UP001178507"/>
    </source>
</evidence>
<proteinExistence type="predicted"/>
<dbReference type="EMBL" id="CAUJNA010000833">
    <property type="protein sequence ID" value="CAJ1381677.1"/>
    <property type="molecule type" value="Genomic_DNA"/>
</dbReference>
<reference evidence="2" key="1">
    <citation type="submission" date="2023-08" db="EMBL/GenBank/DDBJ databases">
        <authorList>
            <person name="Chen Y."/>
            <person name="Shah S."/>
            <person name="Dougan E. K."/>
            <person name="Thang M."/>
            <person name="Chan C."/>
        </authorList>
    </citation>
    <scope>NUCLEOTIDE SEQUENCE</scope>
</reference>
<protein>
    <submittedName>
        <fullName evidence="2">Uncharacterized protein</fullName>
    </submittedName>
</protein>